<dbReference type="Pfam" id="PF00083">
    <property type="entry name" value="Sugar_tr"/>
    <property type="match status" value="1"/>
</dbReference>
<gene>
    <name evidence="7" type="ORF">M513_06777</name>
    <name evidence="8" type="ORF">M514_06777</name>
</gene>
<keyword evidence="2 5" id="KW-0812">Transmembrane</keyword>
<dbReference type="AlphaFoldDB" id="A0A085NKH9"/>
<dbReference type="SUPFAM" id="SSF103473">
    <property type="entry name" value="MFS general substrate transporter"/>
    <property type="match status" value="1"/>
</dbReference>
<feature type="transmembrane region" description="Helical" evidence="5">
    <location>
        <begin position="108"/>
        <end position="133"/>
    </location>
</feature>
<evidence type="ECO:0000256" key="2">
    <source>
        <dbReference type="ARBA" id="ARBA00022692"/>
    </source>
</evidence>
<feature type="transmembrane region" description="Helical" evidence="5">
    <location>
        <begin position="251"/>
        <end position="269"/>
    </location>
</feature>
<feature type="transmembrane region" description="Helical" evidence="5">
    <location>
        <begin position="306"/>
        <end position="324"/>
    </location>
</feature>
<dbReference type="Proteomes" id="UP000030764">
    <property type="component" value="Unassembled WGS sequence"/>
</dbReference>
<proteinExistence type="predicted"/>
<dbReference type="GO" id="GO:0016020">
    <property type="term" value="C:membrane"/>
    <property type="evidence" value="ECO:0007669"/>
    <property type="project" value="UniProtKB-SubCell"/>
</dbReference>
<dbReference type="Proteomes" id="UP000030758">
    <property type="component" value="Unassembled WGS sequence"/>
</dbReference>
<accession>A0A085NKH9</accession>
<feature type="transmembrane region" description="Helical" evidence="5">
    <location>
        <begin position="421"/>
        <end position="442"/>
    </location>
</feature>
<organism evidence="8">
    <name type="scientific">Trichuris suis</name>
    <name type="common">pig whipworm</name>
    <dbReference type="NCBI Taxonomy" id="68888"/>
    <lineage>
        <taxon>Eukaryota</taxon>
        <taxon>Metazoa</taxon>
        <taxon>Ecdysozoa</taxon>
        <taxon>Nematoda</taxon>
        <taxon>Enoplea</taxon>
        <taxon>Dorylaimia</taxon>
        <taxon>Trichinellida</taxon>
        <taxon>Trichuridae</taxon>
        <taxon>Trichuris</taxon>
    </lineage>
</organism>
<comment type="subcellular location">
    <subcellularLocation>
        <location evidence="1">Membrane</location>
        <topology evidence="1">Multi-pass membrane protein</topology>
    </subcellularLocation>
</comment>
<feature type="transmembrane region" description="Helical" evidence="5">
    <location>
        <begin position="518"/>
        <end position="539"/>
    </location>
</feature>
<evidence type="ECO:0000256" key="3">
    <source>
        <dbReference type="ARBA" id="ARBA00022989"/>
    </source>
</evidence>
<dbReference type="EMBL" id="KL367491">
    <property type="protein sequence ID" value="KFD69975.1"/>
    <property type="molecule type" value="Genomic_DNA"/>
</dbReference>
<protein>
    <recommendedName>
        <fullName evidence="6">Major facilitator superfamily (MFS) profile domain-containing protein</fullName>
    </recommendedName>
</protein>
<feature type="domain" description="Major facilitator superfamily (MFS) profile" evidence="6">
    <location>
        <begin position="110"/>
        <end position="569"/>
    </location>
</feature>
<dbReference type="InterPro" id="IPR036259">
    <property type="entry name" value="MFS_trans_sf"/>
</dbReference>
<feature type="transmembrane region" description="Helical" evidence="5">
    <location>
        <begin position="395"/>
        <end position="415"/>
    </location>
</feature>
<keyword evidence="4 5" id="KW-0472">Membrane</keyword>
<feature type="transmembrane region" description="Helical" evidence="5">
    <location>
        <begin position="278"/>
        <end position="300"/>
    </location>
</feature>
<evidence type="ECO:0000256" key="5">
    <source>
        <dbReference type="SAM" id="Phobius"/>
    </source>
</evidence>
<name>A0A085NKH9_9BILA</name>
<evidence type="ECO:0000313" key="9">
    <source>
        <dbReference type="Proteomes" id="UP000030764"/>
    </source>
</evidence>
<sequence length="593" mass="66612">MPHSMRSLSKEDTAENAQKEEYSLEAAKCDHLSRRRVQSRWVTLADTYGQHQHRKMGCQKAPAYCDAMTTDEKAEKEKFNVTQPLQRSEGSNVNADLESLLFFGPYQIAVFIVYQVSTFAFAFNLLFLTFVGWEPSWDCQATNETVQRVNSTLADRCERLQSGQCTNITWSHVSFSSIVSEWNLICSNRSVLYMIITIQMVGLLLGAPLMTHVADFCGRKSALLACLAGQSVCGIGTGFSHTWQVFAVSRFLVGFFGGGLIPIAGVYLVESVNRSYRMLFMSFGGINMGFLLSACMAFLFQHWSSLTIAASSVGFVAILILGFASETPRWLIQHGKVEQSRRSYRYILRWNRKSSEQMNDDEWEALLSQIRRPVSKRRSFWHLFQTRKLSLKTTVLMFSIFTLNVITTVLMLSMTDLSGSIYLNSMIYGFVLWGSAVLSGLLDRFLRSVGRRCMIGSLLSIVSVCLLAMSISKWLESTIHILESVFVFVGTAATSPMWVSLTLIILESYPTSMRSIAAGFSSIFSNIGGVVAPQLLAMAQQWKPIPWLVLAFMSVAFMVSFMAVIPETKGRPLVEEIDDQHKPQLISKEEQHV</sequence>
<evidence type="ECO:0000259" key="6">
    <source>
        <dbReference type="PROSITE" id="PS50850"/>
    </source>
</evidence>
<evidence type="ECO:0000313" key="7">
    <source>
        <dbReference type="EMBL" id="KFD52396.1"/>
    </source>
</evidence>
<dbReference type="EMBL" id="KL363228">
    <property type="protein sequence ID" value="KFD52396.1"/>
    <property type="molecule type" value="Genomic_DNA"/>
</dbReference>
<dbReference type="PROSITE" id="PS00217">
    <property type="entry name" value="SUGAR_TRANSPORT_2"/>
    <property type="match status" value="1"/>
</dbReference>
<feature type="transmembrane region" description="Helical" evidence="5">
    <location>
        <begin position="545"/>
        <end position="565"/>
    </location>
</feature>
<feature type="transmembrane region" description="Helical" evidence="5">
    <location>
        <begin position="191"/>
        <end position="210"/>
    </location>
</feature>
<keyword evidence="9" id="KW-1185">Reference proteome</keyword>
<reference evidence="8 9" key="1">
    <citation type="journal article" date="2014" name="Nat. Genet.">
        <title>Genome and transcriptome of the porcine whipworm Trichuris suis.</title>
        <authorList>
            <person name="Jex A.R."/>
            <person name="Nejsum P."/>
            <person name="Schwarz E.M."/>
            <person name="Hu L."/>
            <person name="Young N.D."/>
            <person name="Hall R.S."/>
            <person name="Korhonen P.K."/>
            <person name="Liao S."/>
            <person name="Thamsborg S."/>
            <person name="Xia J."/>
            <person name="Xu P."/>
            <person name="Wang S."/>
            <person name="Scheerlinck J.P."/>
            <person name="Hofmann A."/>
            <person name="Sternberg P.W."/>
            <person name="Wang J."/>
            <person name="Gasser R.B."/>
        </authorList>
    </citation>
    <scope>NUCLEOTIDE SEQUENCE [LARGE SCALE GENOMIC DNA]</scope>
    <source>
        <strain evidence="8">DCEP-RM93F</strain>
        <strain evidence="7">DCEP-RM93M</strain>
    </source>
</reference>
<dbReference type="InterPro" id="IPR005828">
    <property type="entry name" value="MFS_sugar_transport-like"/>
</dbReference>
<dbReference type="GO" id="GO:0022857">
    <property type="term" value="F:transmembrane transporter activity"/>
    <property type="evidence" value="ECO:0007669"/>
    <property type="project" value="InterPro"/>
</dbReference>
<dbReference type="PANTHER" id="PTHR24064">
    <property type="entry name" value="SOLUTE CARRIER FAMILY 22 MEMBER"/>
    <property type="match status" value="1"/>
</dbReference>
<dbReference type="PROSITE" id="PS50850">
    <property type="entry name" value="MFS"/>
    <property type="match status" value="1"/>
</dbReference>
<dbReference type="InterPro" id="IPR005829">
    <property type="entry name" value="Sugar_transporter_CS"/>
</dbReference>
<feature type="transmembrane region" description="Helical" evidence="5">
    <location>
        <begin position="454"/>
        <end position="475"/>
    </location>
</feature>
<keyword evidence="3 5" id="KW-1133">Transmembrane helix</keyword>
<dbReference type="Gene3D" id="1.20.1250.20">
    <property type="entry name" value="MFS general substrate transporter like domains"/>
    <property type="match status" value="1"/>
</dbReference>
<evidence type="ECO:0000313" key="8">
    <source>
        <dbReference type="EMBL" id="KFD69975.1"/>
    </source>
</evidence>
<dbReference type="InterPro" id="IPR020846">
    <property type="entry name" value="MFS_dom"/>
</dbReference>
<feature type="transmembrane region" description="Helical" evidence="5">
    <location>
        <begin position="481"/>
        <end position="506"/>
    </location>
</feature>
<evidence type="ECO:0000256" key="4">
    <source>
        <dbReference type="ARBA" id="ARBA00023136"/>
    </source>
</evidence>
<evidence type="ECO:0000256" key="1">
    <source>
        <dbReference type="ARBA" id="ARBA00004141"/>
    </source>
</evidence>